<dbReference type="EMBL" id="HBUF01207435">
    <property type="protein sequence ID" value="CAG6664301.1"/>
    <property type="molecule type" value="Transcribed_RNA"/>
</dbReference>
<dbReference type="InterPro" id="IPR000313">
    <property type="entry name" value="PWWP_dom"/>
</dbReference>
<feature type="domain" description="PWWP" evidence="2">
    <location>
        <begin position="18"/>
        <end position="76"/>
    </location>
</feature>
<dbReference type="Pfam" id="PF00855">
    <property type="entry name" value="PWWP"/>
    <property type="match status" value="1"/>
</dbReference>
<dbReference type="SUPFAM" id="SSF63748">
    <property type="entry name" value="Tudor/PWWP/MBT"/>
    <property type="match status" value="1"/>
</dbReference>
<dbReference type="AlphaFoldDB" id="A0A8D8S9M6"/>
<feature type="compositionally biased region" description="Basic and acidic residues" evidence="1">
    <location>
        <begin position="163"/>
        <end position="185"/>
    </location>
</feature>
<name>A0A8D8S9M6_9HEMI</name>
<evidence type="ECO:0000313" key="3">
    <source>
        <dbReference type="EMBL" id="CAG6664305.1"/>
    </source>
</evidence>
<dbReference type="Gene3D" id="2.30.30.140">
    <property type="match status" value="1"/>
</dbReference>
<protein>
    <recommendedName>
        <fullName evidence="2">PWWP domain-containing protein</fullName>
    </recommendedName>
</protein>
<evidence type="ECO:0000256" key="1">
    <source>
        <dbReference type="SAM" id="MobiDB-lite"/>
    </source>
</evidence>
<dbReference type="PANTHER" id="PTHR12550">
    <property type="entry name" value="HEPATOMA-DERIVED GROWTH FACTOR-RELATED"/>
    <property type="match status" value="1"/>
</dbReference>
<organism evidence="3">
    <name type="scientific">Cacopsylla melanoneura</name>
    <dbReference type="NCBI Taxonomy" id="428564"/>
    <lineage>
        <taxon>Eukaryota</taxon>
        <taxon>Metazoa</taxon>
        <taxon>Ecdysozoa</taxon>
        <taxon>Arthropoda</taxon>
        <taxon>Hexapoda</taxon>
        <taxon>Insecta</taxon>
        <taxon>Pterygota</taxon>
        <taxon>Neoptera</taxon>
        <taxon>Paraneoptera</taxon>
        <taxon>Hemiptera</taxon>
        <taxon>Sternorrhyncha</taxon>
        <taxon>Psylloidea</taxon>
        <taxon>Psyllidae</taxon>
        <taxon>Psyllinae</taxon>
        <taxon>Cacopsylla</taxon>
    </lineage>
</organism>
<reference evidence="3" key="1">
    <citation type="submission" date="2021-05" db="EMBL/GenBank/DDBJ databases">
        <authorList>
            <person name="Alioto T."/>
            <person name="Alioto T."/>
            <person name="Gomez Garrido J."/>
        </authorList>
    </citation>
    <scope>NUCLEOTIDE SEQUENCE</scope>
</reference>
<dbReference type="PANTHER" id="PTHR12550:SF70">
    <property type="entry name" value="JIL-1 ANCHORING AND STABILIZING PROTEIN, ISOFORM A"/>
    <property type="match status" value="1"/>
</dbReference>
<feature type="region of interest" description="Disordered" evidence="1">
    <location>
        <begin position="142"/>
        <end position="209"/>
    </location>
</feature>
<evidence type="ECO:0000259" key="2">
    <source>
        <dbReference type="SMART" id="SM00293"/>
    </source>
</evidence>
<dbReference type="EMBL" id="HBUF01207436">
    <property type="protein sequence ID" value="CAG6664303.1"/>
    <property type="molecule type" value="Transcribed_RNA"/>
</dbReference>
<sequence length="223" mass="25136">MSRYKPSLKYGASDKQKFVVYEKVFARMKGYPPWPAKIMPQKLEQKNVSMFSHCIVYFYGTKQLGECSFVDIYEYESNKIRFQDVCQSSKSTKNAFEMALNEIAEDDGERDDMSVDFVTEEIEFDAPICQLLASKQAKKMGGVGKKRKQGGGRGGGGAESQDEGVHTEEEEGGGRETGRAKRGYDSQDDNEDYDSIPEDENTADDDDDDNIVCSWYVALHCLL</sequence>
<accession>A0A8D8S9M6</accession>
<dbReference type="EMBL" id="HBUF01207437">
    <property type="protein sequence ID" value="CAG6664305.1"/>
    <property type="molecule type" value="Transcribed_RNA"/>
</dbReference>
<dbReference type="SMART" id="SM00293">
    <property type="entry name" value="PWWP"/>
    <property type="match status" value="1"/>
</dbReference>
<proteinExistence type="predicted"/>
<feature type="compositionally biased region" description="Acidic residues" evidence="1">
    <location>
        <begin position="186"/>
        <end position="209"/>
    </location>
</feature>